<dbReference type="EMBL" id="CAUYUJ010004318">
    <property type="protein sequence ID" value="CAK0809103.1"/>
    <property type="molecule type" value="Genomic_DNA"/>
</dbReference>
<evidence type="ECO:0000313" key="3">
    <source>
        <dbReference type="Proteomes" id="UP001189429"/>
    </source>
</evidence>
<dbReference type="Proteomes" id="UP001189429">
    <property type="component" value="Unassembled WGS sequence"/>
</dbReference>
<sequence>PPDDCLLKSLTPRGSRGQASFRQRGVNPRRKLRSRAAAVGRVGAREKGRARGANDKREEPEQKRGDGVRRPPGASLLGALGDFAGAARARGARPAAAPRLDGGSKPRGSAGSPEDRGARAPNSRRAPHWRAQVQAKLRIDRDCPPRFEL</sequence>
<feature type="compositionally biased region" description="Low complexity" evidence="1">
    <location>
        <begin position="73"/>
        <end position="103"/>
    </location>
</feature>
<evidence type="ECO:0000256" key="1">
    <source>
        <dbReference type="SAM" id="MobiDB-lite"/>
    </source>
</evidence>
<accession>A0ABN9QSE8</accession>
<feature type="non-terminal residue" evidence="2">
    <location>
        <position position="1"/>
    </location>
</feature>
<feature type="compositionally biased region" description="Basic and acidic residues" evidence="1">
    <location>
        <begin position="137"/>
        <end position="149"/>
    </location>
</feature>
<comment type="caution">
    <text evidence="2">The sequence shown here is derived from an EMBL/GenBank/DDBJ whole genome shotgun (WGS) entry which is preliminary data.</text>
</comment>
<feature type="region of interest" description="Disordered" evidence="1">
    <location>
        <begin position="1"/>
        <end position="149"/>
    </location>
</feature>
<evidence type="ECO:0000313" key="2">
    <source>
        <dbReference type="EMBL" id="CAK0809103.1"/>
    </source>
</evidence>
<protein>
    <submittedName>
        <fullName evidence="2">Uncharacterized protein</fullName>
    </submittedName>
</protein>
<proteinExistence type="predicted"/>
<gene>
    <name evidence="2" type="ORF">PCOR1329_LOCUS14442</name>
</gene>
<feature type="compositionally biased region" description="Basic and acidic residues" evidence="1">
    <location>
        <begin position="43"/>
        <end position="69"/>
    </location>
</feature>
<organism evidence="2 3">
    <name type="scientific">Prorocentrum cordatum</name>
    <dbReference type="NCBI Taxonomy" id="2364126"/>
    <lineage>
        <taxon>Eukaryota</taxon>
        <taxon>Sar</taxon>
        <taxon>Alveolata</taxon>
        <taxon>Dinophyceae</taxon>
        <taxon>Prorocentrales</taxon>
        <taxon>Prorocentraceae</taxon>
        <taxon>Prorocentrum</taxon>
    </lineage>
</organism>
<name>A0ABN9QSE8_9DINO</name>
<feature type="non-terminal residue" evidence="2">
    <location>
        <position position="149"/>
    </location>
</feature>
<keyword evidence="3" id="KW-1185">Reference proteome</keyword>
<reference evidence="2" key="1">
    <citation type="submission" date="2023-10" db="EMBL/GenBank/DDBJ databases">
        <authorList>
            <person name="Chen Y."/>
            <person name="Shah S."/>
            <person name="Dougan E. K."/>
            <person name="Thang M."/>
            <person name="Chan C."/>
        </authorList>
    </citation>
    <scope>NUCLEOTIDE SEQUENCE [LARGE SCALE GENOMIC DNA]</scope>
</reference>